<dbReference type="Pfam" id="PF13673">
    <property type="entry name" value="Acetyltransf_10"/>
    <property type="match status" value="1"/>
</dbReference>
<evidence type="ECO:0000256" key="2">
    <source>
        <dbReference type="ARBA" id="ARBA00023315"/>
    </source>
</evidence>
<organism evidence="4 5">
    <name type="scientific">Enterococcus quebecensis</name>
    <dbReference type="NCBI Taxonomy" id="903983"/>
    <lineage>
        <taxon>Bacteria</taxon>
        <taxon>Bacillati</taxon>
        <taxon>Bacillota</taxon>
        <taxon>Bacilli</taxon>
        <taxon>Lactobacillales</taxon>
        <taxon>Enterococcaceae</taxon>
        <taxon>Enterococcus</taxon>
    </lineage>
</organism>
<sequence>MIKKIEQISTKELEEILTIWLTANIEAHTFIPESYWQENIDFVREQLPQADLYVYKETDKIVAFLGMNETYIAGIFVLNAYRNQGIGQKLLDAVKHSSKTLSLNVYAKNQNALKFYTKQGFRVVSEQLDTTGELEYKLVWES</sequence>
<proteinExistence type="predicted"/>
<accession>A0A1E5GUE4</accession>
<dbReference type="PANTHER" id="PTHR43800">
    <property type="entry name" value="PEPTIDYL-LYSINE N-ACETYLTRANSFERASE YJAB"/>
    <property type="match status" value="1"/>
</dbReference>
<dbReference type="InterPro" id="IPR016181">
    <property type="entry name" value="Acyl_CoA_acyltransferase"/>
</dbReference>
<dbReference type="Proteomes" id="UP000094764">
    <property type="component" value="Unassembled WGS sequence"/>
</dbReference>
<protein>
    <submittedName>
        <fullName evidence="4">GNAT family N-acetyltransferase</fullName>
    </submittedName>
</protein>
<dbReference type="EMBL" id="MIKB01000013">
    <property type="protein sequence ID" value="OEG16287.1"/>
    <property type="molecule type" value="Genomic_DNA"/>
</dbReference>
<dbReference type="AlphaFoldDB" id="A0A1E5GUE4"/>
<name>A0A1E5GUE4_9ENTE</name>
<evidence type="ECO:0000313" key="4">
    <source>
        <dbReference type="EMBL" id="OEG16287.1"/>
    </source>
</evidence>
<keyword evidence="5" id="KW-1185">Reference proteome</keyword>
<dbReference type="OrthoDB" id="9789605at2"/>
<comment type="caution">
    <text evidence="4">The sequence shown here is derived from an EMBL/GenBank/DDBJ whole genome shotgun (WGS) entry which is preliminary data.</text>
</comment>
<keyword evidence="2" id="KW-0012">Acyltransferase</keyword>
<reference evidence="5" key="1">
    <citation type="submission" date="2016-09" db="EMBL/GenBank/DDBJ databases">
        <authorList>
            <person name="Gulvik C.A."/>
        </authorList>
    </citation>
    <scope>NUCLEOTIDE SEQUENCE [LARGE SCALE GENOMIC DNA]</scope>
    <source>
        <strain evidence="5">LMG 26306</strain>
    </source>
</reference>
<dbReference type="CDD" id="cd04301">
    <property type="entry name" value="NAT_SF"/>
    <property type="match status" value="1"/>
</dbReference>
<dbReference type="PROSITE" id="PS51186">
    <property type="entry name" value="GNAT"/>
    <property type="match status" value="1"/>
</dbReference>
<dbReference type="RefSeq" id="WP_069634741.1">
    <property type="nucleotide sequence ID" value="NZ_JXKZ01000007.1"/>
</dbReference>
<dbReference type="PANTHER" id="PTHR43800:SF1">
    <property type="entry name" value="PEPTIDYL-LYSINE N-ACETYLTRANSFERASE YJAB"/>
    <property type="match status" value="1"/>
</dbReference>
<dbReference type="Gene3D" id="3.40.630.30">
    <property type="match status" value="1"/>
</dbReference>
<evidence type="ECO:0000313" key="5">
    <source>
        <dbReference type="Proteomes" id="UP000094764"/>
    </source>
</evidence>
<dbReference type="GO" id="GO:0016747">
    <property type="term" value="F:acyltransferase activity, transferring groups other than amino-acyl groups"/>
    <property type="evidence" value="ECO:0007669"/>
    <property type="project" value="InterPro"/>
</dbReference>
<feature type="domain" description="N-acetyltransferase" evidence="3">
    <location>
        <begin position="3"/>
        <end position="141"/>
    </location>
</feature>
<evidence type="ECO:0000256" key="1">
    <source>
        <dbReference type="ARBA" id="ARBA00022679"/>
    </source>
</evidence>
<dbReference type="STRING" id="903983.BCR23_05200"/>
<evidence type="ECO:0000259" key="3">
    <source>
        <dbReference type="PROSITE" id="PS51186"/>
    </source>
</evidence>
<dbReference type="InterPro" id="IPR000182">
    <property type="entry name" value="GNAT_dom"/>
</dbReference>
<dbReference type="SUPFAM" id="SSF55729">
    <property type="entry name" value="Acyl-CoA N-acyltransferases (Nat)"/>
    <property type="match status" value="1"/>
</dbReference>
<gene>
    <name evidence="4" type="ORF">BCR23_05200</name>
</gene>
<keyword evidence="1 4" id="KW-0808">Transferase</keyword>